<protein>
    <submittedName>
        <fullName evidence="10">Hemolymph clottable protein isoform X1</fullName>
    </submittedName>
</protein>
<dbReference type="OrthoDB" id="160294at2759"/>
<feature type="domain" description="VWFD" evidence="8">
    <location>
        <begin position="1474"/>
        <end position="1654"/>
    </location>
</feature>
<dbReference type="InterPro" id="IPR011030">
    <property type="entry name" value="Lipovitellin_superhlx_dom"/>
</dbReference>
<dbReference type="PROSITE" id="PS51211">
    <property type="entry name" value="VITELLOGENIN"/>
    <property type="match status" value="1"/>
</dbReference>
<dbReference type="GeneID" id="108666444"/>
<dbReference type="KEGG" id="hazt:108666444"/>
<evidence type="ECO:0000256" key="3">
    <source>
        <dbReference type="ARBA" id="ARBA00023157"/>
    </source>
</evidence>
<dbReference type="InterPro" id="IPR015819">
    <property type="entry name" value="Lipid_transp_b-sht_shell"/>
</dbReference>
<evidence type="ECO:0000256" key="2">
    <source>
        <dbReference type="ARBA" id="ARBA00022761"/>
    </source>
</evidence>
<feature type="region of interest" description="Disordered" evidence="6">
    <location>
        <begin position="439"/>
        <end position="470"/>
    </location>
</feature>
<dbReference type="PANTHER" id="PTHR23345:SF15">
    <property type="entry name" value="VITELLOGENIN 1-RELATED"/>
    <property type="match status" value="1"/>
</dbReference>
<accession>A0A8B7N6A7</accession>
<comment type="caution">
    <text evidence="5">Lacks conserved residue(s) required for the propagation of feature annotation.</text>
</comment>
<dbReference type="PANTHER" id="PTHR23345">
    <property type="entry name" value="VITELLOGENIN-RELATED"/>
    <property type="match status" value="1"/>
</dbReference>
<dbReference type="Gene3D" id="2.30.230.10">
    <property type="entry name" value="Lipovitellin, beta-sheet shell regions, chain A"/>
    <property type="match status" value="1"/>
</dbReference>
<evidence type="ECO:0000256" key="6">
    <source>
        <dbReference type="SAM" id="MobiDB-lite"/>
    </source>
</evidence>
<dbReference type="SMART" id="SM00638">
    <property type="entry name" value="LPD_N"/>
    <property type="match status" value="1"/>
</dbReference>
<feature type="domain" description="Vitellogenin" evidence="7">
    <location>
        <begin position="40"/>
        <end position="823"/>
    </location>
</feature>
<keyword evidence="9" id="KW-1185">Reference proteome</keyword>
<name>A0A8B7N6A7_HYAAZ</name>
<feature type="compositionally biased region" description="Gly residues" evidence="6">
    <location>
        <begin position="451"/>
        <end position="470"/>
    </location>
</feature>
<dbReference type="SMART" id="SM00216">
    <property type="entry name" value="VWD"/>
    <property type="match status" value="1"/>
</dbReference>
<dbReference type="PROSITE" id="PS51233">
    <property type="entry name" value="VWFD"/>
    <property type="match status" value="1"/>
</dbReference>
<dbReference type="Pfam" id="PF01347">
    <property type="entry name" value="Vitellogenin_N"/>
    <property type="match status" value="1"/>
</dbReference>
<dbReference type="InterPro" id="IPR050733">
    <property type="entry name" value="Vitellogenin/Apolipophorin"/>
</dbReference>
<reference evidence="10" key="1">
    <citation type="submission" date="2025-08" db="UniProtKB">
        <authorList>
            <consortium name="RefSeq"/>
        </authorList>
    </citation>
    <scope>IDENTIFICATION</scope>
    <source>
        <tissue evidence="10">Whole organism</tissue>
    </source>
</reference>
<evidence type="ECO:0000256" key="5">
    <source>
        <dbReference type="PROSITE-ProRule" id="PRU00557"/>
    </source>
</evidence>
<dbReference type="InterPro" id="IPR001846">
    <property type="entry name" value="VWF_type-D"/>
</dbReference>
<evidence type="ECO:0000256" key="1">
    <source>
        <dbReference type="ARBA" id="ARBA00022729"/>
    </source>
</evidence>
<keyword evidence="1" id="KW-0732">Signal</keyword>
<dbReference type="SUPFAM" id="SSF48431">
    <property type="entry name" value="Lipovitellin-phosvitin complex, superhelical domain"/>
    <property type="match status" value="1"/>
</dbReference>
<dbReference type="Gene3D" id="1.25.10.20">
    <property type="entry name" value="Vitellinogen, superhelical"/>
    <property type="match status" value="1"/>
</dbReference>
<evidence type="ECO:0000256" key="4">
    <source>
        <dbReference type="ARBA" id="ARBA00023180"/>
    </source>
</evidence>
<evidence type="ECO:0000313" key="10">
    <source>
        <dbReference type="RefSeq" id="XP_018008809.1"/>
    </source>
</evidence>
<proteinExistence type="predicted"/>
<evidence type="ECO:0000259" key="8">
    <source>
        <dbReference type="PROSITE" id="PS51233"/>
    </source>
</evidence>
<gene>
    <name evidence="10" type="primary">LOC108666444</name>
</gene>
<evidence type="ECO:0000259" key="7">
    <source>
        <dbReference type="PROSITE" id="PS51211"/>
    </source>
</evidence>
<organism evidence="9 10">
    <name type="scientific">Hyalella azteca</name>
    <name type="common">Amphipod</name>
    <dbReference type="NCBI Taxonomy" id="294128"/>
    <lineage>
        <taxon>Eukaryota</taxon>
        <taxon>Metazoa</taxon>
        <taxon>Ecdysozoa</taxon>
        <taxon>Arthropoda</taxon>
        <taxon>Crustacea</taxon>
        <taxon>Multicrustacea</taxon>
        <taxon>Malacostraca</taxon>
        <taxon>Eumalacostraca</taxon>
        <taxon>Peracarida</taxon>
        <taxon>Amphipoda</taxon>
        <taxon>Senticaudata</taxon>
        <taxon>Talitrida</taxon>
        <taxon>Talitroidea</taxon>
        <taxon>Hyalellidae</taxon>
        <taxon>Hyalella</taxon>
    </lineage>
</organism>
<dbReference type="Pfam" id="PF00094">
    <property type="entry name" value="VWD"/>
    <property type="match status" value="1"/>
</dbReference>
<keyword evidence="2" id="KW-0758">Storage protein</keyword>
<keyword evidence="3" id="KW-1015">Disulfide bond</keyword>
<dbReference type="InterPro" id="IPR015816">
    <property type="entry name" value="Vitellinogen_b-sht_N"/>
</dbReference>
<keyword evidence="4" id="KW-0325">Glycoprotein</keyword>
<sequence>MVSIRQCCRRAAALRPARQLAMNLLLIMTVLLAAGTTSGLQYPLSYQYRYHATVGTALPDAGPQPSLVSIDTILEVDTAPNNVFLIRFRDTRVGESHGSGECGQLGTEQQGQLAPALRELFEAPFQVTLDYHNKPQLAVPPDEPLWLSNVRKGVVQLLLVLPTVEHQLKRSYTNTRTNSLDSDTSRSPLQPTSFSRREDTIYGACTVQYVLSPASGAVRAAHPLPGRDLQRRAGKSADGSWPEISEYLYELQRSTDLNDCTNRPLMFTSTNTAGGKNHTSSSGDRFFTQSSLGRLILRGENNPRRAQNLRLEWAQVDAGAVMKPLGIPGAVMQIVTNQTLALTMTYKRRVPPPPSSLKTLNSMAFEMSSPFPQSPSQPSSWVRYSSIDDALAPTYPEEYLTGRRPNASATHLLKERLLQEVVATATTLRTLLVAQHSGAGKAHGEAPSGGALSGGPQSGGALSGGPQSGGSAAGQVIDQLVSITELTRALTKEDLADVSKKVLAMEDDLVKQVFREALSSSGASAAVAVVLDELLQRRPSPLDAWATLASVATSTRSPVSATQLHDFVEALSSSDATATEASGVRFLLTSALLTTATSARRLCAPDRRQFYGRLYDDHCSVQTKLLALIRRLMQDPSNPPWQKVALVQALGYLQGEAAFEELLEIIVSSSSDVALRTAAVLSVVSGHTTPALRSKVFDGLAPLVASQVEPPALRQAAVLAMLTWRPDQTWWLRLARATWREESPAVAEFVAQAMRSVAELGAPAWRTQRRYAQEALALSRPVLAPSRQSLHSILEAFATPPMMELESELGWLLSLRTRLPDDFFVSLAAKMNAIRMPLLEAGFYGQGAELWRALRWRGAGEASDRSGAKLRREFNEILRGLGAATTPQSSPWGLLLLRLFSGLHAPLPLDAAFLQDLKPPGSGGSSHTSRDVHFFKFGQPAWREVVVPTDVGIPVVGHIRTPGFLYQKGKYDVRSVTEGPPRHPTKHTTVAFTGNTSFAWSLESSLGALVPWLDQTLETGVQLRSSIALINSSVAATFSAGTTNSQLQLNVSADVNKEVPVWRWSVWPYSLVRPLSPGTGMARVSYRHGGQLTPHTPLRKWRWWLGQLVGVGAHVSVEADNDIPRALPNSLWQHIIPAHDAASPSMRYQQHTLHLDTSGNHTSSAMLSLTFEEAETSHKQNDSARREFPDFELYDSKDNRSRKLSSLTGAGGFMVTARGNFSSGVHDIVYEASLAASAPNTTEDSQETQSYHLTFLRSGVPSDVPRPPKVCLKCSVTSPALPSLDRLDKLLQDQLHATVSATLGVGSTCRASKKTEVAALKAQLSVSPKQLRLLARRLPTQCNFDRLDPTTSLRRAAFYDVLHADLSWQQDVPGVLLNQSHAAASVLRSLSLPYTSSNCISVDAPQRRVLVNLTRSQTTRRATGLISRPGCLDYVEELPVPTILDLLLPLHGHHSKGHDGELHSTQPAVVPPSDQCYVLSNRVVTFDMVSYEMEPSTCDRVIFEHVGANSGVLVSFRGSDESPHAPLSYRVLMPAAGVDIRVEGHSVLINNATMAGNTKDVVDASGSVVASVSRTSDTVEVLLPSLLQALIRNSNALVLRVLDSALFRGAVGGLCGNFDGVALGDLQDPRGCLFLRHQGKTMAASWTVQPCSLPSEVVDKLKRQQWTCPRTPAELGQPATEDYDPERCSDEAHRVVAQPGHVCLTTVPVSACAPDCAPLSGTLREAMFEVKCWAETRLPESLKKAQKEGRLSYLEDSPGTLMPVLLSFPMECVPKRESRHR</sequence>
<dbReference type="SUPFAM" id="SSF56968">
    <property type="entry name" value="Lipovitellin-phosvitin complex, beta-sheet shell regions"/>
    <property type="match status" value="2"/>
</dbReference>
<evidence type="ECO:0000313" key="9">
    <source>
        <dbReference type="Proteomes" id="UP000694843"/>
    </source>
</evidence>
<feature type="region of interest" description="Disordered" evidence="6">
    <location>
        <begin position="175"/>
        <end position="194"/>
    </location>
</feature>
<dbReference type="GO" id="GO:0005319">
    <property type="term" value="F:lipid transporter activity"/>
    <property type="evidence" value="ECO:0007669"/>
    <property type="project" value="InterPro"/>
</dbReference>
<dbReference type="InterPro" id="IPR001747">
    <property type="entry name" value="Vitellogenin_N"/>
</dbReference>
<dbReference type="RefSeq" id="XP_018008809.1">
    <property type="nucleotide sequence ID" value="XM_018153320.2"/>
</dbReference>
<dbReference type="Proteomes" id="UP000694843">
    <property type="component" value="Unplaced"/>
</dbReference>